<accession>A0AAV9Z3T8</accession>
<dbReference type="Proteomes" id="UP001362999">
    <property type="component" value="Unassembled WGS sequence"/>
</dbReference>
<protein>
    <submittedName>
        <fullName evidence="1">Uncharacterized protein</fullName>
    </submittedName>
</protein>
<keyword evidence="2" id="KW-1185">Reference proteome</keyword>
<dbReference type="EMBL" id="JAWWNJ010000226">
    <property type="protein sequence ID" value="KAK6969415.1"/>
    <property type="molecule type" value="Genomic_DNA"/>
</dbReference>
<sequence length="365" mass="40923">MCPEWYTNHGSVTANGLTGPVDVLYGLKRKSLELKRLDRATRADSDQANRTSQRYPNKYAASIEYGTLIGLQNQALETSGILTRFRDINLKWYRHCVNDASTKHADPSYAESSKFGKETEEHTIQQGSVRVNNGMQQDIGELAAHSCPLERKGNQAWNASYGNGELQLKFREKGPQTGHLTFTTRSNTAFEAIPNTQGNPQARKLSFGKETVDQAIQQGNARVSNGNQQYIGELAAHSCPLERKGNHGARSQWKHARNEAFDRAYKAICLAGKSEGIEALKQDTDLNIAFERKLVVLIECIWVFSMTCTQSLALQGPRILARVRDIDFRLLESTGISKEASYLTRECMHAFREPEPSNDRNLSRL</sequence>
<evidence type="ECO:0000313" key="2">
    <source>
        <dbReference type="Proteomes" id="UP001362999"/>
    </source>
</evidence>
<proteinExistence type="predicted"/>
<dbReference type="AlphaFoldDB" id="A0AAV9Z3T8"/>
<gene>
    <name evidence="1" type="ORF">R3P38DRAFT_2814571</name>
</gene>
<comment type="caution">
    <text evidence="1">The sequence shown here is derived from an EMBL/GenBank/DDBJ whole genome shotgun (WGS) entry which is preliminary data.</text>
</comment>
<name>A0AAV9Z3T8_9AGAR</name>
<reference evidence="1 2" key="1">
    <citation type="journal article" date="2024" name="J Genomics">
        <title>Draft genome sequencing and assembly of Favolaschia claudopus CIRM-BRFM 2984 isolated from oak limbs.</title>
        <authorList>
            <person name="Navarro D."/>
            <person name="Drula E."/>
            <person name="Chaduli D."/>
            <person name="Cazenave R."/>
            <person name="Ahrendt S."/>
            <person name="Wang J."/>
            <person name="Lipzen A."/>
            <person name="Daum C."/>
            <person name="Barry K."/>
            <person name="Grigoriev I.V."/>
            <person name="Favel A."/>
            <person name="Rosso M.N."/>
            <person name="Martin F."/>
        </authorList>
    </citation>
    <scope>NUCLEOTIDE SEQUENCE [LARGE SCALE GENOMIC DNA]</scope>
    <source>
        <strain evidence="1 2">CIRM-BRFM 2984</strain>
    </source>
</reference>
<evidence type="ECO:0000313" key="1">
    <source>
        <dbReference type="EMBL" id="KAK6969415.1"/>
    </source>
</evidence>
<organism evidence="1 2">
    <name type="scientific">Favolaschia claudopus</name>
    <dbReference type="NCBI Taxonomy" id="2862362"/>
    <lineage>
        <taxon>Eukaryota</taxon>
        <taxon>Fungi</taxon>
        <taxon>Dikarya</taxon>
        <taxon>Basidiomycota</taxon>
        <taxon>Agaricomycotina</taxon>
        <taxon>Agaricomycetes</taxon>
        <taxon>Agaricomycetidae</taxon>
        <taxon>Agaricales</taxon>
        <taxon>Marasmiineae</taxon>
        <taxon>Mycenaceae</taxon>
        <taxon>Favolaschia</taxon>
    </lineage>
</organism>